<dbReference type="Proteomes" id="UP001056079">
    <property type="component" value="Chromosome"/>
</dbReference>
<dbReference type="GO" id="GO:0032259">
    <property type="term" value="P:methylation"/>
    <property type="evidence" value="ECO:0007669"/>
    <property type="project" value="UniProtKB-KW"/>
</dbReference>
<dbReference type="NCBIfam" id="TIGR00027">
    <property type="entry name" value="mthyl_TIGR00027"/>
    <property type="match status" value="1"/>
</dbReference>
<evidence type="ECO:0000256" key="6">
    <source>
        <dbReference type="RuleBase" id="RU362030"/>
    </source>
</evidence>
<dbReference type="Gene3D" id="3.40.50.150">
    <property type="entry name" value="Vaccinia Virus protein VP39"/>
    <property type="match status" value="1"/>
</dbReference>
<evidence type="ECO:0000256" key="4">
    <source>
        <dbReference type="ARBA" id="ARBA00022679"/>
    </source>
</evidence>
<protein>
    <recommendedName>
        <fullName evidence="6">S-adenosyl-L-methionine-dependent methyltransferase</fullName>
        <ecNumber evidence="6">2.1.1.-</ecNumber>
    </recommendedName>
</protein>
<dbReference type="RefSeq" id="WP_024263763.1">
    <property type="nucleotide sequence ID" value="NZ_CP098609.1"/>
</dbReference>
<dbReference type="PANTHER" id="PTHR43619:SF2">
    <property type="entry name" value="S-ADENOSYL-L-METHIONINE-DEPENDENT METHYLTRANSFERASES SUPERFAMILY PROTEIN"/>
    <property type="match status" value="1"/>
</dbReference>
<dbReference type="InterPro" id="IPR011610">
    <property type="entry name" value="SAM_mthyl_Trfase_ML2640-like"/>
</dbReference>
<keyword evidence="4 7" id="KW-0808">Transferase</keyword>
<organism evidence="7 8">
    <name type="scientific">Streptomyces filamentosus</name>
    <name type="common">Streptomyces roseosporus</name>
    <dbReference type="NCBI Taxonomy" id="67294"/>
    <lineage>
        <taxon>Bacteria</taxon>
        <taxon>Bacillati</taxon>
        <taxon>Actinomycetota</taxon>
        <taxon>Actinomycetes</taxon>
        <taxon>Kitasatosporales</taxon>
        <taxon>Streptomycetaceae</taxon>
        <taxon>Streptomyces</taxon>
    </lineage>
</organism>
<reference evidence="7" key="1">
    <citation type="submission" date="2021-08" db="EMBL/GenBank/DDBJ databases">
        <title>DNA methylation of m4C regulates biosynthesis of daptomycin in Streptomyces roseosporus L30.</title>
        <authorList>
            <person name="Fang J.-L."/>
        </authorList>
    </citation>
    <scope>NUCLEOTIDE SEQUENCE</scope>
    <source>
        <strain evidence="7">L30</strain>
    </source>
</reference>
<name>A0ABY4UVR6_STRFL</name>
<keyword evidence="5 6" id="KW-0949">S-adenosyl-L-methionine</keyword>
<keyword evidence="3 6" id="KW-0489">Methyltransferase</keyword>
<dbReference type="EMBL" id="CP098609">
    <property type="protein sequence ID" value="USC48189.1"/>
    <property type="molecule type" value="Genomic_DNA"/>
</dbReference>
<evidence type="ECO:0000313" key="8">
    <source>
        <dbReference type="Proteomes" id="UP001056079"/>
    </source>
</evidence>
<comment type="similarity">
    <text evidence="2 6">Belongs to the UPF0677 family.</text>
</comment>
<dbReference type="Pfam" id="PF04072">
    <property type="entry name" value="LCM"/>
    <property type="match status" value="1"/>
</dbReference>
<dbReference type="GO" id="GO:0008168">
    <property type="term" value="F:methyltransferase activity"/>
    <property type="evidence" value="ECO:0007669"/>
    <property type="project" value="UniProtKB-KW"/>
</dbReference>
<proteinExistence type="inferred from homology"/>
<evidence type="ECO:0000256" key="5">
    <source>
        <dbReference type="ARBA" id="ARBA00022691"/>
    </source>
</evidence>
<evidence type="ECO:0000256" key="1">
    <source>
        <dbReference type="ARBA" id="ARBA00003907"/>
    </source>
</evidence>
<dbReference type="PANTHER" id="PTHR43619">
    <property type="entry name" value="S-ADENOSYL-L-METHIONINE-DEPENDENT METHYLTRANSFERASE YKTD-RELATED"/>
    <property type="match status" value="1"/>
</dbReference>
<sequence length="290" mass="31611">MPVTTETRPTTGVSRTAVIIAQARATENAREDRLFADPYAQAFVDAVGWIQVAQAGRLNQGHFVLRTKFFDDYFLAAAASGCRQAVVVAAGLDTRAFRLEWPDGFRLFEIDLPGLIAFKEAVLGVQGAQPTCERTVVRADLRTAWPAELLASGFDPEQPTAWLIEGLLMYLEPADSDRLLTDLGALSAPGSRLAIEHINQEYVELPQLRAVHERLRKVGASWRSTVDDPFGWLGGHGWNATVTPQTELAARHGRPVPELTDPERVGSARMWLLEATRSAEAGSPAGAGRA</sequence>
<keyword evidence="8" id="KW-1185">Reference proteome</keyword>
<gene>
    <name evidence="7" type="ORF">K7395_16255</name>
</gene>
<evidence type="ECO:0000256" key="2">
    <source>
        <dbReference type="ARBA" id="ARBA00008138"/>
    </source>
</evidence>
<dbReference type="SUPFAM" id="SSF53335">
    <property type="entry name" value="S-adenosyl-L-methionine-dependent methyltransferases"/>
    <property type="match status" value="1"/>
</dbReference>
<evidence type="ECO:0000313" key="7">
    <source>
        <dbReference type="EMBL" id="USC48189.1"/>
    </source>
</evidence>
<dbReference type="InterPro" id="IPR007213">
    <property type="entry name" value="Ppm1/Ppm2/Tcmp"/>
</dbReference>
<accession>A0ABY4UVR6</accession>
<comment type="function">
    <text evidence="1 6">Exhibits S-adenosyl-L-methionine-dependent methyltransferase activity.</text>
</comment>
<dbReference type="EC" id="2.1.1.-" evidence="6"/>
<dbReference type="InterPro" id="IPR029063">
    <property type="entry name" value="SAM-dependent_MTases_sf"/>
</dbReference>
<evidence type="ECO:0000256" key="3">
    <source>
        <dbReference type="ARBA" id="ARBA00022603"/>
    </source>
</evidence>